<accession>A0A9W8MPQ7</accession>
<protein>
    <submittedName>
        <fullName evidence="4">Uncharacterized protein</fullName>
    </submittedName>
</protein>
<comment type="caution">
    <text evidence="4">The sequence shown here is derived from an EMBL/GenBank/DDBJ whole genome shotgun (WGS) entry which is preliminary data.</text>
</comment>
<dbReference type="AlphaFoldDB" id="A0A9W8MPQ7"/>
<dbReference type="InterPro" id="IPR002423">
    <property type="entry name" value="Cpn60/GroEL/TCP-1"/>
</dbReference>
<evidence type="ECO:0000256" key="3">
    <source>
        <dbReference type="ARBA" id="ARBA00023186"/>
    </source>
</evidence>
<dbReference type="Proteomes" id="UP001140091">
    <property type="component" value="Unassembled WGS sequence"/>
</dbReference>
<proteinExistence type="predicted"/>
<dbReference type="GO" id="GO:0140662">
    <property type="term" value="F:ATP-dependent protein folding chaperone"/>
    <property type="evidence" value="ECO:0007669"/>
    <property type="project" value="InterPro"/>
</dbReference>
<dbReference type="Gene3D" id="3.30.260.10">
    <property type="entry name" value="TCP-1-like chaperonin intermediate domain"/>
    <property type="match status" value="1"/>
</dbReference>
<sequence>MAENASRLFVGALALGDLLKSTLGHKGIKKVFLVRVCKRDQRHQRRCDHLKAIQLDIAVAKTLVNIFKVEWAKFREDPFNIARTNLSPKLLSQDKDYFASLDAVLRLERSVDLEHIQTIKKVGGKLTDPYLDEGFILDKTVAVNSPKRLGNAKILVATTCTSQIHV</sequence>
<dbReference type="InterPro" id="IPR027410">
    <property type="entry name" value="TCP-1-like_intermed_sf"/>
</dbReference>
<evidence type="ECO:0000256" key="2">
    <source>
        <dbReference type="ARBA" id="ARBA00022840"/>
    </source>
</evidence>
<dbReference type="PANTHER" id="PTHR11353">
    <property type="entry name" value="CHAPERONIN"/>
    <property type="match status" value="1"/>
</dbReference>
<feature type="non-terminal residue" evidence="4">
    <location>
        <position position="1"/>
    </location>
</feature>
<dbReference type="Pfam" id="PF00118">
    <property type="entry name" value="Cpn60_TCP1"/>
    <property type="match status" value="1"/>
</dbReference>
<dbReference type="InterPro" id="IPR017998">
    <property type="entry name" value="Chaperone_TCP-1"/>
</dbReference>
<dbReference type="EMBL" id="JANBPK010000034">
    <property type="protein sequence ID" value="KAJ2936638.1"/>
    <property type="molecule type" value="Genomic_DNA"/>
</dbReference>
<keyword evidence="5" id="KW-1185">Reference proteome</keyword>
<evidence type="ECO:0000313" key="4">
    <source>
        <dbReference type="EMBL" id="KAJ2936638.1"/>
    </source>
</evidence>
<reference evidence="4" key="1">
    <citation type="submission" date="2022-06" db="EMBL/GenBank/DDBJ databases">
        <title>Genome Sequence of Candolleomyces eurysporus.</title>
        <authorList>
            <person name="Buettner E."/>
        </authorList>
    </citation>
    <scope>NUCLEOTIDE SEQUENCE</scope>
    <source>
        <strain evidence="4">VTCC 930004</strain>
    </source>
</reference>
<gene>
    <name evidence="4" type="ORF">H1R20_g444</name>
</gene>
<keyword evidence="1" id="KW-0547">Nucleotide-binding</keyword>
<evidence type="ECO:0000256" key="1">
    <source>
        <dbReference type="ARBA" id="ARBA00022741"/>
    </source>
</evidence>
<name>A0A9W8MPQ7_9AGAR</name>
<organism evidence="4 5">
    <name type="scientific">Candolleomyces eurysporus</name>
    <dbReference type="NCBI Taxonomy" id="2828524"/>
    <lineage>
        <taxon>Eukaryota</taxon>
        <taxon>Fungi</taxon>
        <taxon>Dikarya</taxon>
        <taxon>Basidiomycota</taxon>
        <taxon>Agaricomycotina</taxon>
        <taxon>Agaricomycetes</taxon>
        <taxon>Agaricomycetidae</taxon>
        <taxon>Agaricales</taxon>
        <taxon>Agaricineae</taxon>
        <taxon>Psathyrellaceae</taxon>
        <taxon>Candolleomyces</taxon>
    </lineage>
</organism>
<dbReference type="GO" id="GO:0005524">
    <property type="term" value="F:ATP binding"/>
    <property type="evidence" value="ECO:0007669"/>
    <property type="project" value="UniProtKB-KW"/>
</dbReference>
<dbReference type="OrthoDB" id="10248520at2759"/>
<dbReference type="SUPFAM" id="SSF54849">
    <property type="entry name" value="GroEL-intermediate domain like"/>
    <property type="match status" value="1"/>
</dbReference>
<keyword evidence="2" id="KW-0067">ATP-binding</keyword>
<evidence type="ECO:0000313" key="5">
    <source>
        <dbReference type="Proteomes" id="UP001140091"/>
    </source>
</evidence>
<keyword evidence="3" id="KW-0143">Chaperone</keyword>